<protein>
    <submittedName>
        <fullName evidence="4">BatA domain-containing protein</fullName>
    </submittedName>
</protein>
<dbReference type="PANTHER" id="PTHR37464">
    <property type="entry name" value="BLL2463 PROTEIN"/>
    <property type="match status" value="1"/>
</dbReference>
<dbReference type="Gene3D" id="3.40.50.410">
    <property type="entry name" value="von Willebrand factor, type A domain"/>
    <property type="match status" value="1"/>
</dbReference>
<feature type="transmembrane region" description="Helical" evidence="1">
    <location>
        <begin position="746"/>
        <end position="768"/>
    </location>
</feature>
<dbReference type="InterPro" id="IPR011933">
    <property type="entry name" value="Double_TM_dom"/>
</dbReference>
<dbReference type="EMBL" id="CP063458">
    <property type="protein sequence ID" value="QOV89943.1"/>
    <property type="molecule type" value="Genomic_DNA"/>
</dbReference>
<reference evidence="4 5" key="1">
    <citation type="submission" date="2020-10" db="EMBL/GenBank/DDBJ databases">
        <title>Wide distribution of Phycisphaera-like planctomycetes from WD2101 soil group in peatlands and genome analysis of the first cultivated representative.</title>
        <authorList>
            <person name="Dedysh S.N."/>
            <person name="Beletsky A.V."/>
            <person name="Ivanova A."/>
            <person name="Kulichevskaya I.S."/>
            <person name="Suzina N.E."/>
            <person name="Philippov D.A."/>
            <person name="Rakitin A.L."/>
            <person name="Mardanov A.V."/>
            <person name="Ravin N.V."/>
        </authorList>
    </citation>
    <scope>NUCLEOTIDE SEQUENCE [LARGE SCALE GENOMIC DNA]</scope>
    <source>
        <strain evidence="4 5">M1803</strain>
    </source>
</reference>
<dbReference type="SUPFAM" id="SSF52317">
    <property type="entry name" value="Class I glutamine amidotransferase-like"/>
    <property type="match status" value="1"/>
</dbReference>
<dbReference type="SUPFAM" id="SSF53300">
    <property type="entry name" value="vWA-like"/>
    <property type="match status" value="1"/>
</dbReference>
<keyword evidence="1" id="KW-0472">Membrane</keyword>
<feature type="domain" description="VWFA" evidence="3">
    <location>
        <begin position="102"/>
        <end position="223"/>
    </location>
</feature>
<evidence type="ECO:0000259" key="2">
    <source>
        <dbReference type="Pfam" id="PF07584"/>
    </source>
</evidence>
<dbReference type="InterPro" id="IPR029062">
    <property type="entry name" value="Class_I_gatase-like"/>
</dbReference>
<evidence type="ECO:0000313" key="4">
    <source>
        <dbReference type="EMBL" id="QOV89943.1"/>
    </source>
</evidence>
<evidence type="ECO:0000313" key="5">
    <source>
        <dbReference type="Proteomes" id="UP000593765"/>
    </source>
</evidence>
<feature type="domain" description="Aerotolerance regulator N-terminal" evidence="2">
    <location>
        <begin position="8"/>
        <end position="82"/>
    </location>
</feature>
<dbReference type="PANTHER" id="PTHR37464:SF1">
    <property type="entry name" value="BLL2463 PROTEIN"/>
    <property type="match status" value="1"/>
</dbReference>
<keyword evidence="5" id="KW-1185">Reference proteome</keyword>
<proteinExistence type="predicted"/>
<dbReference type="RefSeq" id="WP_206293006.1">
    <property type="nucleotide sequence ID" value="NZ_CP063458.1"/>
</dbReference>
<sequence>MPNILAITLLNPLFLGGLALISIPIIIHILNRQRFKIVDWAAMEFLLRAMRKNRKRLKLEQLILLLTRCAVVGLIAFALVRPMGGCGGDAIAGLGGRAGVNVFVIDNSYSAAYETTHTPVPSADGTPLPPAKTHLEQQKLMAKRLIDTLAGGGESVAIITAARPASAVIAKPGYNLAEAKAVIDRIEQSYAGTDLAGALTLANGIADDDKKVPTRTLYLFTDGTRSAWEGASTDALKRLGPEVAARYSVTHFNMTEGKAQWNAAVLDVRPATNLVTTRFDSDLLGTARGYGTGGSGESSLQWLLDGQPLGKVKTLRLEPGTPPDAAKVLPTQVKVGGPHLFTVQLNTEQPADSLKIDDKRYRVVDVASELKVLIVEGVRAQKFMESSGAFLQLALAPPIKDPVGIGAPRSATHVSTELISDGELDRKALGDYRAVVLCGVPQLNNIQAEALAAFVQNGGTLMFFMGEKVNKENYNANLLPLKLLPGPLTRLIDNREQGTPFVFDFSPNPNATVHRYLQSFKGVANTGLDTARINTFWQVDISGNTGVERVLSYVPAPDPATGEVKKLPEGYKPDAAITSHSLGLGTVVFVSTTASPTTDKGWHNLPAKGAWVQLAHEMLAGGVRPGDTWMNLFAGQPVEIPSYVKLGGQPELKDEAGLVIAIDAVTDPASPVTYRSRPLAKPGVYQLKLSPTQTVPIAVNVAVDEADVRTVGNDFVRKSLGDIQMTTLGDELPIEAVVAAKEGNDWAGAMLIALLVLLGAECFMAMFFGHYRRSEAVRT</sequence>
<evidence type="ECO:0000259" key="3">
    <source>
        <dbReference type="Pfam" id="PF13519"/>
    </source>
</evidence>
<dbReference type="Gene3D" id="3.40.50.880">
    <property type="match status" value="1"/>
</dbReference>
<organism evidence="4 5">
    <name type="scientific">Humisphaera borealis</name>
    <dbReference type="NCBI Taxonomy" id="2807512"/>
    <lineage>
        <taxon>Bacteria</taxon>
        <taxon>Pseudomonadati</taxon>
        <taxon>Planctomycetota</taxon>
        <taxon>Phycisphaerae</taxon>
        <taxon>Tepidisphaerales</taxon>
        <taxon>Tepidisphaeraceae</taxon>
        <taxon>Humisphaera</taxon>
    </lineage>
</organism>
<dbReference type="AlphaFoldDB" id="A0A7M2WX19"/>
<dbReference type="NCBIfam" id="TIGR02226">
    <property type="entry name" value="two_anch"/>
    <property type="match status" value="1"/>
</dbReference>
<gene>
    <name evidence="4" type="ORF">IPV69_00795</name>
</gene>
<dbReference type="CDD" id="cd03143">
    <property type="entry name" value="A4_beta-galactosidase_middle_domain"/>
    <property type="match status" value="1"/>
</dbReference>
<dbReference type="InterPro" id="IPR002035">
    <property type="entry name" value="VWF_A"/>
</dbReference>
<dbReference type="Pfam" id="PF13519">
    <property type="entry name" value="VWA_2"/>
    <property type="match status" value="1"/>
</dbReference>
<accession>A0A7M2WX19</accession>
<dbReference type="KEGG" id="hbs:IPV69_00795"/>
<dbReference type="Proteomes" id="UP000593765">
    <property type="component" value="Chromosome"/>
</dbReference>
<keyword evidence="1" id="KW-1133">Transmembrane helix</keyword>
<dbReference type="Pfam" id="PF07584">
    <property type="entry name" value="BatA"/>
    <property type="match status" value="1"/>
</dbReference>
<keyword evidence="1" id="KW-0812">Transmembrane</keyword>
<feature type="transmembrane region" description="Helical" evidence="1">
    <location>
        <begin position="6"/>
        <end position="27"/>
    </location>
</feature>
<dbReference type="InterPro" id="IPR036465">
    <property type="entry name" value="vWFA_dom_sf"/>
</dbReference>
<name>A0A7M2WX19_9BACT</name>
<feature type="transmembrane region" description="Helical" evidence="1">
    <location>
        <begin position="62"/>
        <end position="80"/>
    </location>
</feature>
<evidence type="ECO:0000256" key="1">
    <source>
        <dbReference type="SAM" id="Phobius"/>
    </source>
</evidence>
<dbReference type="InterPro" id="IPR024163">
    <property type="entry name" value="Aerotolerance_reg_N"/>
</dbReference>